<dbReference type="InterPro" id="IPR003644">
    <property type="entry name" value="Calx_beta"/>
</dbReference>
<dbReference type="RefSeq" id="WP_376836794.1">
    <property type="nucleotide sequence ID" value="NZ_JBHLZN010000005.1"/>
</dbReference>
<evidence type="ECO:0000256" key="2">
    <source>
        <dbReference type="ARBA" id="ARBA00022737"/>
    </source>
</evidence>
<dbReference type="InterPro" id="IPR038081">
    <property type="entry name" value="CalX-like_sf"/>
</dbReference>
<name>A0ABV5ZDZ0_9GAMM</name>
<accession>A0ABV5ZDZ0</accession>
<evidence type="ECO:0000313" key="8">
    <source>
        <dbReference type="Proteomes" id="UP001589628"/>
    </source>
</evidence>
<dbReference type="NCBIfam" id="NF033682">
    <property type="entry name" value="retention_LapA"/>
    <property type="match status" value="1"/>
</dbReference>
<keyword evidence="8" id="KW-1185">Reference proteome</keyword>
<dbReference type="InterPro" id="IPR051171">
    <property type="entry name" value="CaCA"/>
</dbReference>
<keyword evidence="1" id="KW-0732">Signal</keyword>
<evidence type="ECO:0000256" key="4">
    <source>
        <dbReference type="ARBA" id="ARBA00023065"/>
    </source>
</evidence>
<proteinExistence type="predicted"/>
<dbReference type="SUPFAM" id="SSF141072">
    <property type="entry name" value="CalX-like"/>
    <property type="match status" value="4"/>
</dbReference>
<feature type="non-terminal residue" evidence="7">
    <location>
        <position position="698"/>
    </location>
</feature>
<evidence type="ECO:0000256" key="5">
    <source>
        <dbReference type="SAM" id="MobiDB-lite"/>
    </source>
</evidence>
<keyword evidence="3" id="KW-0106">Calcium</keyword>
<feature type="compositionally biased region" description="Polar residues" evidence="5">
    <location>
        <begin position="144"/>
        <end position="158"/>
    </location>
</feature>
<evidence type="ECO:0000256" key="3">
    <source>
        <dbReference type="ARBA" id="ARBA00022837"/>
    </source>
</evidence>
<keyword evidence="2" id="KW-0677">Repeat</keyword>
<comment type="caution">
    <text evidence="7">The sequence shown here is derived from an EMBL/GenBank/DDBJ whole genome shotgun (WGS) entry which is preliminary data.</text>
</comment>
<evidence type="ECO:0000259" key="6">
    <source>
        <dbReference type="SMART" id="SM00237"/>
    </source>
</evidence>
<feature type="region of interest" description="Disordered" evidence="5">
    <location>
        <begin position="137"/>
        <end position="158"/>
    </location>
</feature>
<sequence length="698" mass="71474">MAAVGRVTTLIGQVTAKGADGQERVLALGDVINSGDMLQTGEGATVVVQFDDGTRLDLGSNDIALIDSSVYQGIPPAADITDATADVDAIQAAILAGVDPTAIAEATAAGNAPAAGQANPDGGGGISSVSIQRLGLEGEPNAGFDTTNQQQNSGSSAEDTIDIISTVDMSGPATVREDIGSVEYTLTLDQANPRDITVTIAIGLEGDTALRGSDYGSSVSFVTVVIPAGSLTATFTLPILDDALVENGEFFTVSIVDVSTGGQAGVSQVATTITDDVAPGTGVQPGAEDTVTFTLEGPAEVIESDLTAAYTVKLSQPVPEGKEVVVSFSYSGTAIDGADFTGVASIVIPGGQQEASFNIQTLDDAFVELNDQFVVAISSIDASTVFENTAVVGEPVTTRIIDDVPLRTPGAEDTVSIDFSGPASVIEGEVTSNYKIELSQAVPANGQAVTLELEYSGKAQDGVDFTGVKTVVIQPGSSSVEFSIATIDDPYVENAESFTVTLKSSSLSSVFENVAVINDSVVTQIVDDVPGTPPGVEDTVFVDIAGVSTLTEGQSGNYTISLSHAVPTDSAPITVNLRYFGTATDGQDYNGIGSITIQPGQAGQIFTIQTLNDSIKELPEQFTIEITSVNASATFENVSIRTPQVTTQILDDDESGVTVSQALDPNGSTIQEGEYAIFTVNVSGAATGSTLKLALPGT</sequence>
<keyword evidence="4" id="KW-0406">Ion transport</keyword>
<dbReference type="InterPro" id="IPR047777">
    <property type="entry name" value="LapA-like_RM"/>
</dbReference>
<dbReference type="PANTHER" id="PTHR11878">
    <property type="entry name" value="SODIUM/CALCIUM EXCHANGER"/>
    <property type="match status" value="1"/>
</dbReference>
<reference evidence="7 8" key="1">
    <citation type="submission" date="2024-09" db="EMBL/GenBank/DDBJ databases">
        <authorList>
            <person name="Sun Q."/>
            <person name="Mori K."/>
        </authorList>
    </citation>
    <scope>NUCLEOTIDE SEQUENCE [LARGE SCALE GENOMIC DNA]</scope>
    <source>
        <strain evidence="7 8">ATCC 51285</strain>
    </source>
</reference>
<dbReference type="Gene3D" id="2.60.40.2030">
    <property type="match status" value="4"/>
</dbReference>
<dbReference type="Proteomes" id="UP001589628">
    <property type="component" value="Unassembled WGS sequence"/>
</dbReference>
<protein>
    <submittedName>
        <fullName evidence="7">Retention module-containing protein</fullName>
    </submittedName>
</protein>
<organism evidence="7 8">
    <name type="scientific">Balneatrix alpica</name>
    <dbReference type="NCBI Taxonomy" id="75684"/>
    <lineage>
        <taxon>Bacteria</taxon>
        <taxon>Pseudomonadati</taxon>
        <taxon>Pseudomonadota</taxon>
        <taxon>Gammaproteobacteria</taxon>
        <taxon>Oceanospirillales</taxon>
        <taxon>Balneatrichaceae</taxon>
        <taxon>Balneatrix</taxon>
    </lineage>
</organism>
<dbReference type="Pfam" id="PF03160">
    <property type="entry name" value="Calx-beta"/>
    <property type="match status" value="4"/>
</dbReference>
<evidence type="ECO:0000313" key="7">
    <source>
        <dbReference type="EMBL" id="MFB9887497.1"/>
    </source>
</evidence>
<keyword evidence="4" id="KW-0813">Transport</keyword>
<dbReference type="SMART" id="SM00237">
    <property type="entry name" value="Calx_beta"/>
    <property type="match status" value="2"/>
</dbReference>
<feature type="domain" description="Calx-beta" evidence="6">
    <location>
        <begin position="281"/>
        <end position="378"/>
    </location>
</feature>
<gene>
    <name evidence="7" type="ORF">ACFFLH_13840</name>
</gene>
<dbReference type="PANTHER" id="PTHR11878:SF65">
    <property type="entry name" value="NA_CA-EXCHANGE PROTEIN, ISOFORM G"/>
    <property type="match status" value="1"/>
</dbReference>
<feature type="domain" description="Calx-beta" evidence="6">
    <location>
        <begin position="536"/>
        <end position="627"/>
    </location>
</feature>
<evidence type="ECO:0000256" key="1">
    <source>
        <dbReference type="ARBA" id="ARBA00022729"/>
    </source>
</evidence>
<dbReference type="EMBL" id="JBHLZN010000005">
    <property type="protein sequence ID" value="MFB9887497.1"/>
    <property type="molecule type" value="Genomic_DNA"/>
</dbReference>